<dbReference type="OrthoDB" id="5800391at2759"/>
<proteinExistence type="inferred from homology"/>
<evidence type="ECO:0000313" key="12">
    <source>
        <dbReference type="Proteomes" id="UP000002320"/>
    </source>
</evidence>
<dbReference type="InterPro" id="IPR009318">
    <property type="entry name" value="Gustatory_rcpt"/>
</dbReference>
<evidence type="ECO:0000256" key="5">
    <source>
        <dbReference type="ARBA" id="ARBA00022989"/>
    </source>
</evidence>
<dbReference type="FunCoup" id="B0XAJ1">
    <property type="interactions" value="21"/>
</dbReference>
<organism>
    <name type="scientific">Culex quinquefasciatus</name>
    <name type="common">Southern house mosquito</name>
    <name type="synonym">Culex pungens</name>
    <dbReference type="NCBI Taxonomy" id="7176"/>
    <lineage>
        <taxon>Eukaryota</taxon>
        <taxon>Metazoa</taxon>
        <taxon>Ecdysozoa</taxon>
        <taxon>Arthropoda</taxon>
        <taxon>Hexapoda</taxon>
        <taxon>Insecta</taxon>
        <taxon>Pterygota</taxon>
        <taxon>Neoptera</taxon>
        <taxon>Endopterygota</taxon>
        <taxon>Diptera</taxon>
        <taxon>Nematocera</taxon>
        <taxon>Culicoidea</taxon>
        <taxon>Culicidae</taxon>
        <taxon>Culicinae</taxon>
        <taxon>Culicini</taxon>
        <taxon>Culex</taxon>
        <taxon>Culex</taxon>
    </lineage>
</organism>
<dbReference type="EnsemblMetazoa" id="CPIJ016213-RA">
    <property type="protein sequence ID" value="CPIJ016213-PA"/>
    <property type="gene ID" value="CPIJ016213"/>
</dbReference>
<feature type="transmembrane region" description="Helical" evidence="9">
    <location>
        <begin position="343"/>
        <end position="364"/>
    </location>
</feature>
<dbReference type="EMBL" id="DS232586">
    <property type="protein sequence ID" value="EDS43727.1"/>
    <property type="molecule type" value="Genomic_DNA"/>
</dbReference>
<protein>
    <recommendedName>
        <fullName evidence="8">Gustatory receptor</fullName>
    </recommendedName>
</protein>
<dbReference type="InParanoid" id="B0XAJ1"/>
<accession>B0XAJ1</accession>
<evidence type="ECO:0000256" key="7">
    <source>
        <dbReference type="ARBA" id="ARBA00023170"/>
    </source>
</evidence>
<evidence type="ECO:0000256" key="3">
    <source>
        <dbReference type="ARBA" id="ARBA00022475"/>
    </source>
</evidence>
<keyword evidence="7 8" id="KW-0675">Receptor</keyword>
<feature type="transmembrane region" description="Helical" evidence="9">
    <location>
        <begin position="182"/>
        <end position="204"/>
    </location>
</feature>
<evidence type="ECO:0000256" key="6">
    <source>
        <dbReference type="ARBA" id="ARBA00023136"/>
    </source>
</evidence>
<keyword evidence="3" id="KW-1003">Cell membrane</keyword>
<comment type="subcellular location">
    <subcellularLocation>
        <location evidence="1">Cell membrane</location>
        <topology evidence="1">Multi-pass membrane protein</topology>
    </subcellularLocation>
</comment>
<comment type="similarity">
    <text evidence="2">Belongs to the insect chemoreceptor superfamily. Gustatory receptor (GR) family. Gr5a subfamily.</text>
</comment>
<sequence>MARKLVQDRLFRRRTNKVTRFNNDVAPSVERKSHFVTELNLFKRASREDWIRDGTFHDAVGGLLATAQLFAVMPVCDVTAKDPRRLHFSWFSKRALYTYVGLAGTAFLAMNAIIRFLMKNFNFNRLTTVFFYSYNLYGMYRFLLLARKWPKLMQSWYDAEQTLPQLGNVVDRGALAWKIKMISLLVITMSLTEHLISIIAAVYYTSDCPDIGDPVDFFFKSNFVFIFHYFEYSKVRGFFIKYINILCTFLWSYIDLFVIVTSIGLSHTLKRINEYLMKHKRESMTEKFWGEQRQNYRNICDLIQKVDDVVSIITMLSISNNLFFICVSILQSLNSHPTFVHTVYFWLGLIFLIGRTLAVSMYAAEVNDESKRPIEVLRTIPRDGWCLEAKRFAEEVVNDTVALTGMKFFNMTRKLVLKVTGSIITYELVLIQFHQDEPVEVDLCKMRSF</sequence>
<keyword evidence="8" id="KW-0807">Transducer</keyword>
<dbReference type="GO" id="GO:0005886">
    <property type="term" value="C:plasma membrane"/>
    <property type="evidence" value="ECO:0007669"/>
    <property type="project" value="UniProtKB-SubCell"/>
</dbReference>
<feature type="transmembrane region" description="Helical" evidence="9">
    <location>
        <begin position="129"/>
        <end position="146"/>
    </location>
</feature>
<evidence type="ECO:0000256" key="2">
    <source>
        <dbReference type="ARBA" id="ARBA00005327"/>
    </source>
</evidence>
<dbReference type="PANTHER" id="PTHR21421">
    <property type="entry name" value="GUSTATORY RECEPTOR"/>
    <property type="match status" value="1"/>
</dbReference>
<dbReference type="GO" id="GO:0033041">
    <property type="term" value="F:sweet taste receptor activity"/>
    <property type="evidence" value="ECO:0007669"/>
    <property type="project" value="TreeGrafter"/>
</dbReference>
<dbReference type="KEGG" id="cqu:CpipJ_CPIJ016213"/>
<keyword evidence="12" id="KW-1185">Reference proteome</keyword>
<name>B0XAJ1_CULQU</name>
<dbReference type="Proteomes" id="UP000002320">
    <property type="component" value="Unassembled WGS sequence"/>
</dbReference>
<evidence type="ECO:0000256" key="8">
    <source>
        <dbReference type="PIRNR" id="PIRNR038981"/>
    </source>
</evidence>
<dbReference type="Pfam" id="PF06151">
    <property type="entry name" value="Trehalose_recp"/>
    <property type="match status" value="1"/>
</dbReference>
<evidence type="ECO:0000256" key="9">
    <source>
        <dbReference type="SAM" id="Phobius"/>
    </source>
</evidence>
<reference evidence="11" key="2">
    <citation type="submission" date="2021-02" db="UniProtKB">
        <authorList>
            <consortium name="EnsemblMetazoa"/>
        </authorList>
    </citation>
    <scope>IDENTIFICATION</scope>
    <source>
        <strain evidence="11">JHB</strain>
    </source>
</reference>
<dbReference type="VEuPathDB" id="VectorBase:CPIJ016213"/>
<evidence type="ECO:0000256" key="1">
    <source>
        <dbReference type="ARBA" id="ARBA00004651"/>
    </source>
</evidence>
<feature type="transmembrane region" description="Helical" evidence="9">
    <location>
        <begin position="242"/>
        <end position="265"/>
    </location>
</feature>
<keyword evidence="4 9" id="KW-0812">Transmembrane</keyword>
<dbReference type="GO" id="GO:0007165">
    <property type="term" value="P:signal transduction"/>
    <property type="evidence" value="ECO:0007669"/>
    <property type="project" value="UniProtKB-KW"/>
</dbReference>
<evidence type="ECO:0000256" key="4">
    <source>
        <dbReference type="ARBA" id="ARBA00022692"/>
    </source>
</evidence>
<reference evidence="10" key="1">
    <citation type="submission" date="2007-03" db="EMBL/GenBank/DDBJ databases">
        <title>Annotation of Culex pipiens quinquefasciatus.</title>
        <authorList>
            <consortium name="The Broad Institute Genome Sequencing Platform"/>
            <person name="Atkinson P.W."/>
            <person name="Hemingway J."/>
            <person name="Christensen B.M."/>
            <person name="Higgs S."/>
            <person name="Kodira C."/>
            <person name="Hannick L."/>
            <person name="Megy K."/>
            <person name="O'Leary S."/>
            <person name="Pearson M."/>
            <person name="Haas B.J."/>
            <person name="Mauceli E."/>
            <person name="Wortman J.R."/>
            <person name="Lee N.H."/>
            <person name="Guigo R."/>
            <person name="Stanke M."/>
            <person name="Alvarado L."/>
            <person name="Amedeo P."/>
            <person name="Antoine C.H."/>
            <person name="Arensburger P."/>
            <person name="Bidwell S.L."/>
            <person name="Crawford M."/>
            <person name="Camaro F."/>
            <person name="Devon K."/>
            <person name="Engels R."/>
            <person name="Hammond M."/>
            <person name="Howarth C."/>
            <person name="Koehrsen M."/>
            <person name="Lawson D."/>
            <person name="Montgomery P."/>
            <person name="Nene V."/>
            <person name="Nusbaum C."/>
            <person name="Puiu D."/>
            <person name="Romero-Severson J."/>
            <person name="Severson D.W."/>
            <person name="Shumway M."/>
            <person name="Sisk P."/>
            <person name="Stolte C."/>
            <person name="Zeng Q."/>
            <person name="Eisenstadt E."/>
            <person name="Fraser-Liggett C."/>
            <person name="Strausberg R."/>
            <person name="Galagan J."/>
            <person name="Birren B."/>
            <person name="Collins F.H."/>
        </authorList>
    </citation>
    <scope>NUCLEOTIDE SEQUENCE [LARGE SCALE GENOMIC DNA]</scope>
    <source>
        <strain evidence="10">JHB</strain>
    </source>
</reference>
<dbReference type="eggNOG" id="ENOG502QTKP">
    <property type="taxonomic scope" value="Eukaryota"/>
</dbReference>
<dbReference type="AlphaFoldDB" id="B0XAJ1"/>
<gene>
    <name evidence="11" type="primary">6049988</name>
    <name evidence="10" type="ORF">CpipJ_CPIJ016213</name>
</gene>
<keyword evidence="5 9" id="KW-1133">Transmembrane helix</keyword>
<dbReference type="HOGENOM" id="CLU_043581_1_0_1"/>
<dbReference type="PANTHER" id="PTHR21421:SF29">
    <property type="entry name" value="GUSTATORY RECEPTOR 5A FOR TREHALOSE-RELATED"/>
    <property type="match status" value="1"/>
</dbReference>
<dbReference type="PIRSF" id="PIRSF038981">
    <property type="entry name" value="GRP"/>
    <property type="match status" value="1"/>
</dbReference>
<evidence type="ECO:0000313" key="11">
    <source>
        <dbReference type="EnsemblMetazoa" id="CPIJ016213-PA"/>
    </source>
</evidence>
<feature type="transmembrane region" description="Helical" evidence="9">
    <location>
        <begin position="309"/>
        <end position="331"/>
    </location>
</feature>
<dbReference type="OMA" id="FHEDQDL"/>
<comment type="function">
    <text evidence="8">Plays a role in the sugar gustatory response.</text>
</comment>
<evidence type="ECO:0000313" key="10">
    <source>
        <dbReference type="EMBL" id="EDS43727.1"/>
    </source>
</evidence>
<dbReference type="VEuPathDB" id="VectorBase:CQUJHB006994"/>
<keyword evidence="6 9" id="KW-0472">Membrane</keyword>
<feature type="transmembrane region" description="Helical" evidence="9">
    <location>
        <begin position="95"/>
        <end position="117"/>
    </location>
</feature>